<evidence type="ECO:0000313" key="7">
    <source>
        <dbReference type="EMBL" id="KRT86873.1"/>
    </source>
</evidence>
<evidence type="ECO:0000256" key="5">
    <source>
        <dbReference type="ARBA" id="ARBA00004991"/>
    </source>
</evidence>
<dbReference type="InterPro" id="IPR001356">
    <property type="entry name" value="HD"/>
</dbReference>
<dbReference type="PANTHER" id="PTHR12560">
    <property type="entry name" value="LONGEVITY ASSURANCE FACTOR 1 LAG1"/>
    <property type="match status" value="1"/>
</dbReference>
<keyword evidence="7" id="KW-0371">Homeobox</keyword>
<evidence type="ECO:0000256" key="4">
    <source>
        <dbReference type="ARBA" id="ARBA00004760"/>
    </source>
</evidence>
<dbReference type="AlphaFoldDB" id="A0A0T6BHR9"/>
<accession>A0A0T6BHR9</accession>
<dbReference type="GO" id="GO:0003677">
    <property type="term" value="F:DNA binding"/>
    <property type="evidence" value="ECO:0007669"/>
    <property type="project" value="UniProtKB-KW"/>
</dbReference>
<dbReference type="SUPFAM" id="SSF46689">
    <property type="entry name" value="Homeodomain-like"/>
    <property type="match status" value="1"/>
</dbReference>
<proteinExistence type="predicted"/>
<dbReference type="InterPro" id="IPR009057">
    <property type="entry name" value="Homeodomain-like_sf"/>
</dbReference>
<name>A0A0T6BHR9_9SCAR</name>
<dbReference type="PANTHER" id="PTHR12560:SF0">
    <property type="entry name" value="LD18904P"/>
    <property type="match status" value="1"/>
</dbReference>
<reference evidence="7 8" key="1">
    <citation type="submission" date="2015-09" db="EMBL/GenBank/DDBJ databases">
        <title>Draft genome of the scarab beetle Oryctes borbonicus.</title>
        <authorList>
            <person name="Meyer J.M."/>
            <person name="Markov G.V."/>
            <person name="Baskaran P."/>
            <person name="Herrmann M."/>
            <person name="Sommer R.J."/>
            <person name="Roedelsperger C."/>
        </authorList>
    </citation>
    <scope>NUCLEOTIDE SEQUENCE [LARGE SCALE GENOMIC DNA]</scope>
    <source>
        <strain evidence="7">OB123</strain>
        <tissue evidence="7">Whole animal</tissue>
    </source>
</reference>
<protein>
    <submittedName>
        <fullName evidence="7">Homeobox domain-containing protein</fullName>
    </submittedName>
</protein>
<dbReference type="FunFam" id="1.10.10.60:FF:000020">
    <property type="entry name" value="Ceramide synthase 5"/>
    <property type="match status" value="1"/>
</dbReference>
<evidence type="ECO:0000256" key="1">
    <source>
        <dbReference type="ARBA" id="ARBA00004123"/>
    </source>
</evidence>
<evidence type="ECO:0000256" key="3">
    <source>
        <dbReference type="ARBA" id="ARBA00004586"/>
    </source>
</evidence>
<evidence type="ECO:0000256" key="6">
    <source>
        <dbReference type="ARBA" id="ARBA00049036"/>
    </source>
</evidence>
<gene>
    <name evidence="7" type="ORF">AMK59_2508</name>
</gene>
<keyword evidence="7" id="KW-0238">DNA-binding</keyword>
<dbReference type="EMBL" id="LJIG01000067">
    <property type="protein sequence ID" value="KRT86873.1"/>
    <property type="molecule type" value="Genomic_DNA"/>
</dbReference>
<dbReference type="Proteomes" id="UP000051574">
    <property type="component" value="Unassembled WGS sequence"/>
</dbReference>
<comment type="caution">
    <text evidence="7">The sequence shown here is derived from an EMBL/GenBank/DDBJ whole genome shotgun (WGS) entry which is preliminary data.</text>
</comment>
<dbReference type="GO" id="GO:0046513">
    <property type="term" value="P:ceramide biosynthetic process"/>
    <property type="evidence" value="ECO:0007669"/>
    <property type="project" value="InterPro"/>
</dbReference>
<dbReference type="Gene3D" id="1.10.10.60">
    <property type="entry name" value="Homeodomain-like"/>
    <property type="match status" value="1"/>
</dbReference>
<comment type="pathway">
    <text evidence="5">Sphingolipid metabolism.</text>
</comment>
<dbReference type="CDD" id="cd00086">
    <property type="entry name" value="homeodomain"/>
    <property type="match status" value="1"/>
</dbReference>
<feature type="non-terminal residue" evidence="7">
    <location>
        <position position="177"/>
    </location>
</feature>
<comment type="subcellular location">
    <subcellularLocation>
        <location evidence="2">Endomembrane system</location>
        <topology evidence="2">Multi-pass membrane protein</topology>
    </subcellularLocation>
    <subcellularLocation>
        <location evidence="3">Endoplasmic reticulum membrane</location>
    </subcellularLocation>
    <subcellularLocation>
        <location evidence="1">Nucleus</location>
    </subcellularLocation>
</comment>
<evidence type="ECO:0000256" key="2">
    <source>
        <dbReference type="ARBA" id="ARBA00004127"/>
    </source>
</evidence>
<evidence type="ECO:0000313" key="8">
    <source>
        <dbReference type="Proteomes" id="UP000051574"/>
    </source>
</evidence>
<dbReference type="GO" id="GO:0005789">
    <property type="term" value="C:endoplasmic reticulum membrane"/>
    <property type="evidence" value="ECO:0007669"/>
    <property type="project" value="UniProtKB-SubCell"/>
</dbReference>
<comment type="pathway">
    <text evidence="4">Lipid metabolism; sphingolipid metabolism.</text>
</comment>
<dbReference type="OrthoDB" id="537032at2759"/>
<comment type="catalytic activity">
    <reaction evidence="6">
        <text>sphinganine + octadecanoyl-CoA = N-(octadecanoyl)-sphinganine + CoA + H(+)</text>
        <dbReference type="Rhea" id="RHEA:36547"/>
        <dbReference type="ChEBI" id="CHEBI:15378"/>
        <dbReference type="ChEBI" id="CHEBI:57287"/>
        <dbReference type="ChEBI" id="CHEBI:57394"/>
        <dbReference type="ChEBI" id="CHEBI:57817"/>
        <dbReference type="ChEBI" id="CHEBI:67033"/>
    </reaction>
    <physiologicalReaction direction="left-to-right" evidence="6">
        <dbReference type="Rhea" id="RHEA:36548"/>
    </physiologicalReaction>
</comment>
<dbReference type="InterPro" id="IPR016439">
    <property type="entry name" value="Lag1/Lac1-like"/>
</dbReference>
<sequence>MAGILRTVNQAFWSEYVWLPPNVTWADIAPGARQDVITTDYRHLYFPLPMALILLTIRYCLEKYWFAPVGISIGIKNSRPKKAPTNPLLEKAFLGNRKQLKHKQVRKSQLRLCILVSCKISSDQIQGLAKQLDWSERQVERWLRLRRSQEKPTTLVKFTENAWRCMYYTFSFIYGVI</sequence>
<dbReference type="GO" id="GO:0050291">
    <property type="term" value="F:sphingosine N-acyltransferase activity"/>
    <property type="evidence" value="ECO:0007669"/>
    <property type="project" value="InterPro"/>
</dbReference>
<dbReference type="GO" id="GO:0005634">
    <property type="term" value="C:nucleus"/>
    <property type="evidence" value="ECO:0007669"/>
    <property type="project" value="UniProtKB-SubCell"/>
</dbReference>
<keyword evidence="8" id="KW-1185">Reference proteome</keyword>
<organism evidence="7 8">
    <name type="scientific">Oryctes borbonicus</name>
    <dbReference type="NCBI Taxonomy" id="1629725"/>
    <lineage>
        <taxon>Eukaryota</taxon>
        <taxon>Metazoa</taxon>
        <taxon>Ecdysozoa</taxon>
        <taxon>Arthropoda</taxon>
        <taxon>Hexapoda</taxon>
        <taxon>Insecta</taxon>
        <taxon>Pterygota</taxon>
        <taxon>Neoptera</taxon>
        <taxon>Endopterygota</taxon>
        <taxon>Coleoptera</taxon>
        <taxon>Polyphaga</taxon>
        <taxon>Scarabaeiformia</taxon>
        <taxon>Scarabaeidae</taxon>
        <taxon>Dynastinae</taxon>
        <taxon>Oryctes</taxon>
    </lineage>
</organism>